<accession>A0A843WXG5</accession>
<dbReference type="Pfam" id="PF00081">
    <property type="entry name" value="Sod_Fe_N"/>
    <property type="match status" value="1"/>
</dbReference>
<dbReference type="InterPro" id="IPR036324">
    <property type="entry name" value="Mn/Fe_SOD_N_sf"/>
</dbReference>
<dbReference type="InterPro" id="IPR019832">
    <property type="entry name" value="Mn/Fe_SOD_C"/>
</dbReference>
<dbReference type="InterPro" id="IPR036314">
    <property type="entry name" value="SOD_C_sf"/>
</dbReference>
<dbReference type="PROSITE" id="PS00088">
    <property type="entry name" value="SOD_MN"/>
    <property type="match status" value="1"/>
</dbReference>
<dbReference type="InterPro" id="IPR019831">
    <property type="entry name" value="Mn/Fe_SOD_N"/>
</dbReference>
<evidence type="ECO:0000256" key="6">
    <source>
        <dbReference type="SAM" id="MobiDB-lite"/>
    </source>
</evidence>
<dbReference type="SUPFAM" id="SSF46609">
    <property type="entry name" value="Fe,Mn superoxide dismutase (SOD), N-terminal domain"/>
    <property type="match status" value="1"/>
</dbReference>
<evidence type="ECO:0000256" key="5">
    <source>
        <dbReference type="ARBA" id="ARBA00023002"/>
    </source>
</evidence>
<protein>
    <recommendedName>
        <fullName evidence="3">superoxide dismutase</fullName>
        <ecNumber evidence="3">1.15.1.1</ecNumber>
    </recommendedName>
</protein>
<dbReference type="Gene3D" id="1.10.287.990">
    <property type="entry name" value="Fe,Mn superoxide dismutase (SOD) domain"/>
    <property type="match status" value="1"/>
</dbReference>
<dbReference type="Proteomes" id="UP000652761">
    <property type="component" value="Unassembled WGS sequence"/>
</dbReference>
<dbReference type="GO" id="GO:0046872">
    <property type="term" value="F:metal ion binding"/>
    <property type="evidence" value="ECO:0007669"/>
    <property type="project" value="UniProtKB-KW"/>
</dbReference>
<feature type="region of interest" description="Disordered" evidence="6">
    <location>
        <begin position="1"/>
        <end position="26"/>
    </location>
</feature>
<keyword evidence="10" id="KW-1185">Reference proteome</keyword>
<feature type="domain" description="Manganese/iron superoxide dismutase N-terminal" evidence="7">
    <location>
        <begin position="170"/>
        <end position="253"/>
    </location>
</feature>
<comment type="cofactor">
    <cofactor evidence="1">
        <name>Fe cation</name>
        <dbReference type="ChEBI" id="CHEBI:24875"/>
    </cofactor>
</comment>
<dbReference type="InterPro" id="IPR001189">
    <property type="entry name" value="Mn/Fe_SOD"/>
</dbReference>
<sequence length="342" mass="38561">MTFSDGAHPSPTAETQNPASGEGWRPSRDYYLSRHGCRRGVIPTAISAKVPLLPHRRTSERHVAVALRLPHGASVLSREEPLPPSSLMPQTAAALPVPITNPRCRRPPLKNRHLPAPHPVCCLLTPLLLLDTADLILILQNVSPGLKHWKMQQKDWLHRSSQTSRVLAFYGLTSPPYKLDALEPYMSQKALEIHWVKHHGDYVERLNKQLANSPLYGLTLDELVKVAYNNGNPFPEFNNAAQLWNHNFFWESMQPDGGKTPTAGLLQQIEKDFGSFPNFKDEFATAAMRLFGSGWVWLVLKPREKRLAVVRTSNAVNPLALGDIPIINLDMWEHAYYLDYKV</sequence>
<name>A0A843WXG5_COLES</name>
<evidence type="ECO:0000259" key="8">
    <source>
        <dbReference type="Pfam" id="PF02777"/>
    </source>
</evidence>
<feature type="domain" description="Manganese/iron superoxide dismutase C-terminal" evidence="8">
    <location>
        <begin position="262"/>
        <end position="341"/>
    </location>
</feature>
<dbReference type="EC" id="1.15.1.1" evidence="3"/>
<dbReference type="PANTHER" id="PTHR42769:SF10">
    <property type="entry name" value="SUPEROXIDE DISMUTASE [FE] 3, CHLOROPLASTIC"/>
    <property type="match status" value="1"/>
</dbReference>
<evidence type="ECO:0000256" key="2">
    <source>
        <dbReference type="ARBA" id="ARBA00008714"/>
    </source>
</evidence>
<dbReference type="OrthoDB" id="239262at2759"/>
<evidence type="ECO:0000256" key="4">
    <source>
        <dbReference type="ARBA" id="ARBA00022723"/>
    </source>
</evidence>
<dbReference type="AlphaFoldDB" id="A0A843WXG5"/>
<gene>
    <name evidence="9" type="ORF">Taro_042820</name>
</gene>
<keyword evidence="5" id="KW-0560">Oxidoreductase</keyword>
<reference evidence="9" key="1">
    <citation type="submission" date="2017-07" db="EMBL/GenBank/DDBJ databases">
        <title>Taro Niue Genome Assembly and Annotation.</title>
        <authorList>
            <person name="Atibalentja N."/>
            <person name="Keating K."/>
            <person name="Fields C.J."/>
        </authorList>
    </citation>
    <scope>NUCLEOTIDE SEQUENCE</scope>
    <source>
        <strain evidence="9">Niue_2</strain>
        <tissue evidence="9">Leaf</tissue>
    </source>
</reference>
<dbReference type="InterPro" id="IPR019833">
    <property type="entry name" value="Mn/Fe_SOD_BS"/>
</dbReference>
<dbReference type="Gene3D" id="3.55.40.20">
    <property type="entry name" value="Iron/manganese superoxide dismutase, C-terminal domain"/>
    <property type="match status" value="1"/>
</dbReference>
<keyword evidence="4" id="KW-0479">Metal-binding</keyword>
<comment type="caution">
    <text evidence="9">The sequence shown here is derived from an EMBL/GenBank/DDBJ whole genome shotgun (WGS) entry which is preliminary data.</text>
</comment>
<dbReference type="PANTHER" id="PTHR42769">
    <property type="entry name" value="SUPEROXIDE DISMUTASE"/>
    <property type="match status" value="1"/>
</dbReference>
<evidence type="ECO:0000256" key="1">
    <source>
        <dbReference type="ARBA" id="ARBA00001962"/>
    </source>
</evidence>
<dbReference type="SUPFAM" id="SSF54719">
    <property type="entry name" value="Fe,Mn superoxide dismutase (SOD), C-terminal domain"/>
    <property type="match status" value="1"/>
</dbReference>
<evidence type="ECO:0000256" key="3">
    <source>
        <dbReference type="ARBA" id="ARBA00012682"/>
    </source>
</evidence>
<evidence type="ECO:0000259" key="7">
    <source>
        <dbReference type="Pfam" id="PF00081"/>
    </source>
</evidence>
<dbReference type="Pfam" id="PF02777">
    <property type="entry name" value="Sod_Fe_C"/>
    <property type="match status" value="1"/>
</dbReference>
<organism evidence="9 10">
    <name type="scientific">Colocasia esculenta</name>
    <name type="common">Wild taro</name>
    <name type="synonym">Arum esculentum</name>
    <dbReference type="NCBI Taxonomy" id="4460"/>
    <lineage>
        <taxon>Eukaryota</taxon>
        <taxon>Viridiplantae</taxon>
        <taxon>Streptophyta</taxon>
        <taxon>Embryophyta</taxon>
        <taxon>Tracheophyta</taxon>
        <taxon>Spermatophyta</taxon>
        <taxon>Magnoliopsida</taxon>
        <taxon>Liliopsida</taxon>
        <taxon>Araceae</taxon>
        <taxon>Aroideae</taxon>
        <taxon>Colocasieae</taxon>
        <taxon>Colocasia</taxon>
    </lineage>
</organism>
<evidence type="ECO:0000313" key="10">
    <source>
        <dbReference type="Proteomes" id="UP000652761"/>
    </source>
</evidence>
<dbReference type="GO" id="GO:0004784">
    <property type="term" value="F:superoxide dismutase activity"/>
    <property type="evidence" value="ECO:0007669"/>
    <property type="project" value="UniProtKB-EC"/>
</dbReference>
<proteinExistence type="inferred from homology"/>
<dbReference type="EMBL" id="NMUH01004520">
    <property type="protein sequence ID" value="MQM09931.1"/>
    <property type="molecule type" value="Genomic_DNA"/>
</dbReference>
<dbReference type="GO" id="GO:0042644">
    <property type="term" value="C:chloroplast nucleoid"/>
    <property type="evidence" value="ECO:0007669"/>
    <property type="project" value="TreeGrafter"/>
</dbReference>
<dbReference type="PRINTS" id="PR01703">
    <property type="entry name" value="MNSODISMTASE"/>
</dbReference>
<evidence type="ECO:0000313" key="9">
    <source>
        <dbReference type="EMBL" id="MQM09931.1"/>
    </source>
</evidence>
<comment type="similarity">
    <text evidence="2">Belongs to the iron/manganese superoxide dismutase family.</text>
</comment>